<keyword evidence="2" id="KW-1185">Reference proteome</keyword>
<reference evidence="2" key="1">
    <citation type="submission" date="2018-03" db="EMBL/GenBank/DDBJ databases">
        <title>Gramella fulva sp. nov., isolated from a dry surface of tidal flat.</title>
        <authorList>
            <person name="Hwang S.H."/>
            <person name="Hwang W.M."/>
            <person name="Kang K."/>
            <person name="Ahn T.-Y."/>
        </authorList>
    </citation>
    <scope>NUCLEOTIDE SEQUENCE [LARGE SCALE GENOMIC DNA]</scope>
    <source>
        <strain evidence="2">SH35</strain>
    </source>
</reference>
<dbReference type="EMBL" id="CP028136">
    <property type="protein sequence ID" value="AVR46726.1"/>
    <property type="molecule type" value="Genomic_DNA"/>
</dbReference>
<evidence type="ECO:0000313" key="2">
    <source>
        <dbReference type="Proteomes" id="UP000241507"/>
    </source>
</evidence>
<protein>
    <recommendedName>
        <fullName evidence="3">Outer membrane protein beta-barrel domain-containing protein</fullName>
    </recommendedName>
</protein>
<proteinExistence type="predicted"/>
<dbReference type="KEGG" id="grs:C7S20_16445"/>
<dbReference type="AlphaFoldDB" id="A0A2R3Z8X6"/>
<accession>A0A2R3Z8X6</accession>
<dbReference type="OrthoDB" id="1492374at2"/>
<evidence type="ECO:0000313" key="1">
    <source>
        <dbReference type="EMBL" id="AVR46726.1"/>
    </source>
</evidence>
<name>A0A2R3Z8X6_9FLAO</name>
<dbReference type="Proteomes" id="UP000241507">
    <property type="component" value="Chromosome"/>
</dbReference>
<organism evidence="1 2">
    <name type="scientific">Christiangramia fulva</name>
    <dbReference type="NCBI Taxonomy" id="2126553"/>
    <lineage>
        <taxon>Bacteria</taxon>
        <taxon>Pseudomonadati</taxon>
        <taxon>Bacteroidota</taxon>
        <taxon>Flavobacteriia</taxon>
        <taxon>Flavobacteriales</taxon>
        <taxon>Flavobacteriaceae</taxon>
        <taxon>Christiangramia</taxon>
    </lineage>
</organism>
<sequence length="157" mass="16361">MKKFIVLVALILCATTSGFSQGFKAGLNLGIPVGDASDFSNLQFGADVAYLFAVADSFSVGPMLGYSNFFPEDSDNFDNIQFLPIAASGRLGVGDAFFLGADLGYAVGIDDGNDGGFYYRPQVGYDFGLIGLIASYSGVSRNGGSISSVNLGIEFGL</sequence>
<evidence type="ECO:0008006" key="3">
    <source>
        <dbReference type="Google" id="ProtNLM"/>
    </source>
</evidence>
<dbReference type="RefSeq" id="WP_107013497.1">
    <property type="nucleotide sequence ID" value="NZ_CP028136.1"/>
</dbReference>
<gene>
    <name evidence="1" type="ORF">C7S20_16445</name>
</gene>